<accession>A0ABW7HAD7</accession>
<proteinExistence type="predicted"/>
<name>A0ABW7HAD7_9BURK</name>
<gene>
    <name evidence="1" type="ORF">ACG04R_09280</name>
</gene>
<evidence type="ECO:0000313" key="1">
    <source>
        <dbReference type="EMBL" id="MFG6486863.1"/>
    </source>
</evidence>
<organism evidence="1 2">
    <name type="scientific">Pelomonas candidula</name>
    <dbReference type="NCBI Taxonomy" id="3299025"/>
    <lineage>
        <taxon>Bacteria</taxon>
        <taxon>Pseudomonadati</taxon>
        <taxon>Pseudomonadota</taxon>
        <taxon>Betaproteobacteria</taxon>
        <taxon>Burkholderiales</taxon>
        <taxon>Sphaerotilaceae</taxon>
        <taxon>Roseateles</taxon>
    </lineage>
</organism>
<dbReference type="RefSeq" id="WP_394408586.1">
    <property type="nucleotide sequence ID" value="NZ_JBIGIC010000004.1"/>
</dbReference>
<comment type="caution">
    <text evidence="1">The sequence shown here is derived from an EMBL/GenBank/DDBJ whole genome shotgun (WGS) entry which is preliminary data.</text>
</comment>
<keyword evidence="2" id="KW-1185">Reference proteome</keyword>
<sequence length="126" mass="13788">MNTSPQASRAASADVAPVEINGVRYQQDMSSYSHGGDQPGGYLCAIDIATGQRLWTLKVYDVQDHAPSGVDTIGLYFKTMQQVPGRDELEIENESGSRFLIDVVKRTSTPLSKPRANQLPPIKIPQ</sequence>
<protein>
    <submittedName>
        <fullName evidence="1">Uncharacterized protein</fullName>
    </submittedName>
</protein>
<evidence type="ECO:0000313" key="2">
    <source>
        <dbReference type="Proteomes" id="UP001606134"/>
    </source>
</evidence>
<dbReference type="EMBL" id="JBIGIC010000004">
    <property type="protein sequence ID" value="MFG6486863.1"/>
    <property type="molecule type" value="Genomic_DNA"/>
</dbReference>
<reference evidence="1 2" key="1">
    <citation type="submission" date="2024-08" db="EMBL/GenBank/DDBJ databases">
        <authorList>
            <person name="Lu H."/>
        </authorList>
    </citation>
    <scope>NUCLEOTIDE SEQUENCE [LARGE SCALE GENOMIC DNA]</scope>
    <source>
        <strain evidence="1 2">BYS78W</strain>
    </source>
</reference>
<dbReference type="Proteomes" id="UP001606134">
    <property type="component" value="Unassembled WGS sequence"/>
</dbReference>